<dbReference type="InterPro" id="IPR051871">
    <property type="entry name" value="GMC_Oxidoreductase-Related"/>
</dbReference>
<comment type="caution">
    <text evidence="4">The sequence shown here is derived from an EMBL/GenBank/DDBJ whole genome shotgun (WGS) entry which is preliminary data.</text>
</comment>
<accession>A0A8X8Z9H4</accession>
<evidence type="ECO:0000256" key="1">
    <source>
        <dbReference type="ARBA" id="ARBA00001974"/>
    </source>
</evidence>
<dbReference type="PANTHER" id="PTHR45968:SF3">
    <property type="entry name" value="OS04G0573100 PROTEIN"/>
    <property type="match status" value="1"/>
</dbReference>
<organism evidence="4">
    <name type="scientific">Salvia splendens</name>
    <name type="common">Scarlet sage</name>
    <dbReference type="NCBI Taxonomy" id="180675"/>
    <lineage>
        <taxon>Eukaryota</taxon>
        <taxon>Viridiplantae</taxon>
        <taxon>Streptophyta</taxon>
        <taxon>Embryophyta</taxon>
        <taxon>Tracheophyta</taxon>
        <taxon>Spermatophyta</taxon>
        <taxon>Magnoliopsida</taxon>
        <taxon>eudicotyledons</taxon>
        <taxon>Gunneridae</taxon>
        <taxon>Pentapetalae</taxon>
        <taxon>asterids</taxon>
        <taxon>lamiids</taxon>
        <taxon>Lamiales</taxon>
        <taxon>Lamiaceae</taxon>
        <taxon>Nepetoideae</taxon>
        <taxon>Mentheae</taxon>
        <taxon>Salviinae</taxon>
        <taxon>Salvia</taxon>
        <taxon>Salvia subgen. Calosphace</taxon>
        <taxon>core Calosphace</taxon>
    </lineage>
</organism>
<sequence length="148" mass="16788">MHEATSALPISFYDYIIIGLTRRHALPKLQERGGSPYGNPNITYLSAYGRRALLDLSRSSPAQRFILYQRRFLLTRLPLGGTPASLRSRTDGWRPRCGSGRRRASLEADCEDHLALPWRVVDHDYKVVGVDALRVVHGSTFYTSQSWN</sequence>
<keyword evidence="2" id="KW-0285">Flavoprotein</keyword>
<dbReference type="AlphaFoldDB" id="A0A8X8Z9H4"/>
<name>A0A8X8Z9H4_SALSN</name>
<proteinExistence type="predicted"/>
<evidence type="ECO:0000313" key="5">
    <source>
        <dbReference type="Proteomes" id="UP000298416"/>
    </source>
</evidence>
<evidence type="ECO:0000256" key="3">
    <source>
        <dbReference type="ARBA" id="ARBA00022827"/>
    </source>
</evidence>
<reference evidence="4" key="1">
    <citation type="submission" date="2018-01" db="EMBL/GenBank/DDBJ databases">
        <authorList>
            <person name="Mao J.F."/>
        </authorList>
    </citation>
    <scope>NUCLEOTIDE SEQUENCE</scope>
    <source>
        <strain evidence="4">Huo1</strain>
        <tissue evidence="4">Leaf</tissue>
    </source>
</reference>
<comment type="cofactor">
    <cofactor evidence="1">
        <name>FAD</name>
        <dbReference type="ChEBI" id="CHEBI:57692"/>
    </cofactor>
</comment>
<dbReference type="InterPro" id="IPR036188">
    <property type="entry name" value="FAD/NAD-bd_sf"/>
</dbReference>
<dbReference type="Proteomes" id="UP000298416">
    <property type="component" value="Unassembled WGS sequence"/>
</dbReference>
<reference evidence="4" key="2">
    <citation type="submission" date="2020-08" db="EMBL/GenBank/DDBJ databases">
        <title>Plant Genome Project.</title>
        <authorList>
            <person name="Zhang R.-G."/>
        </authorList>
    </citation>
    <scope>NUCLEOTIDE SEQUENCE</scope>
    <source>
        <strain evidence="4">Huo1</strain>
        <tissue evidence="4">Leaf</tissue>
    </source>
</reference>
<dbReference type="Gene3D" id="3.50.50.60">
    <property type="entry name" value="FAD/NAD(P)-binding domain"/>
    <property type="match status" value="1"/>
</dbReference>
<keyword evidence="5" id="KW-1185">Reference proteome</keyword>
<dbReference type="PANTHER" id="PTHR45968">
    <property type="entry name" value="OSJNBA0019K04.7 PROTEIN"/>
    <property type="match status" value="1"/>
</dbReference>
<keyword evidence="3" id="KW-0274">FAD</keyword>
<dbReference type="EMBL" id="PNBA02000016">
    <property type="protein sequence ID" value="KAG6397002.1"/>
    <property type="molecule type" value="Genomic_DNA"/>
</dbReference>
<protein>
    <submittedName>
        <fullName evidence="4">Uncharacterized protein</fullName>
    </submittedName>
</protein>
<gene>
    <name evidence="4" type="ORF">SASPL_143163</name>
</gene>
<evidence type="ECO:0000313" key="4">
    <source>
        <dbReference type="EMBL" id="KAG6397002.1"/>
    </source>
</evidence>
<evidence type="ECO:0000256" key="2">
    <source>
        <dbReference type="ARBA" id="ARBA00022630"/>
    </source>
</evidence>